<gene>
    <name evidence="2" type="ORF">ASIM_LOCUS2738</name>
</gene>
<keyword evidence="1" id="KW-0812">Transmembrane</keyword>
<keyword evidence="3" id="KW-1185">Reference proteome</keyword>
<dbReference type="Proteomes" id="UP000267096">
    <property type="component" value="Unassembled WGS sequence"/>
</dbReference>
<protein>
    <submittedName>
        <fullName evidence="4">XK-related protein</fullName>
    </submittedName>
</protein>
<dbReference type="WBParaSite" id="ASIM_0000288701-mRNA-1">
    <property type="protein sequence ID" value="ASIM_0000288701-mRNA-1"/>
    <property type="gene ID" value="ASIM_0000288701"/>
</dbReference>
<keyword evidence="1" id="KW-1133">Transmembrane helix</keyword>
<name>A0A0M3J5Q5_ANISI</name>
<reference evidence="2 3" key="2">
    <citation type="submission" date="2018-11" db="EMBL/GenBank/DDBJ databases">
        <authorList>
            <consortium name="Pathogen Informatics"/>
        </authorList>
    </citation>
    <scope>NUCLEOTIDE SEQUENCE [LARGE SCALE GENOMIC DNA]</scope>
</reference>
<evidence type="ECO:0000313" key="2">
    <source>
        <dbReference type="EMBL" id="VDK20499.1"/>
    </source>
</evidence>
<dbReference type="EMBL" id="UYRR01003837">
    <property type="protein sequence ID" value="VDK20499.1"/>
    <property type="molecule type" value="Genomic_DNA"/>
</dbReference>
<evidence type="ECO:0000313" key="4">
    <source>
        <dbReference type="WBParaSite" id="ASIM_0000288701-mRNA-1"/>
    </source>
</evidence>
<keyword evidence="1" id="KW-0472">Membrane</keyword>
<dbReference type="OrthoDB" id="8113027at2759"/>
<reference evidence="4" key="1">
    <citation type="submission" date="2017-02" db="UniProtKB">
        <authorList>
            <consortium name="WormBaseParasite"/>
        </authorList>
    </citation>
    <scope>IDENTIFICATION</scope>
</reference>
<dbReference type="PANTHER" id="PTHR34929">
    <property type="entry name" value="ZGC:153157"/>
    <property type="match status" value="1"/>
</dbReference>
<evidence type="ECO:0000256" key="1">
    <source>
        <dbReference type="SAM" id="Phobius"/>
    </source>
</evidence>
<accession>A0A0M3J5Q5</accession>
<organism evidence="4">
    <name type="scientific">Anisakis simplex</name>
    <name type="common">Herring worm</name>
    <dbReference type="NCBI Taxonomy" id="6269"/>
    <lineage>
        <taxon>Eukaryota</taxon>
        <taxon>Metazoa</taxon>
        <taxon>Ecdysozoa</taxon>
        <taxon>Nematoda</taxon>
        <taxon>Chromadorea</taxon>
        <taxon>Rhabditida</taxon>
        <taxon>Spirurina</taxon>
        <taxon>Ascaridomorpha</taxon>
        <taxon>Ascaridoidea</taxon>
        <taxon>Anisakidae</taxon>
        <taxon>Anisakis</taxon>
        <taxon>Anisakis simplex complex</taxon>
    </lineage>
</organism>
<sequence length="82" mass="9445">MNRNLNEAFAYSHFLNIASEVLVDCCYVLIKVGVIIDEFRWIRFGTVVGYIFFVSLPAVALSIYYICIWDPGYVTKVRLDSI</sequence>
<proteinExistence type="predicted"/>
<evidence type="ECO:0000313" key="3">
    <source>
        <dbReference type="Proteomes" id="UP000267096"/>
    </source>
</evidence>
<dbReference type="AlphaFoldDB" id="A0A0M3J5Q5"/>
<feature type="transmembrane region" description="Helical" evidence="1">
    <location>
        <begin position="47"/>
        <end position="68"/>
    </location>
</feature>
<dbReference type="InterPro" id="IPR029162">
    <property type="entry name" value="InaF-motif"/>
</dbReference>
<dbReference type="Pfam" id="PF15018">
    <property type="entry name" value="InaF-motif"/>
    <property type="match status" value="1"/>
</dbReference>
<dbReference type="PANTHER" id="PTHR34929:SF1">
    <property type="entry name" value="INAF MOTIF CONTAINING 2"/>
    <property type="match status" value="1"/>
</dbReference>